<gene>
    <name evidence="8" type="ORF">X802_08990</name>
</gene>
<reference evidence="8 9" key="1">
    <citation type="submission" date="2014-01" db="EMBL/GenBank/DDBJ databases">
        <title>Genome sequencing of Thermococcus guaymasensis.</title>
        <authorList>
            <person name="Zhang X."/>
            <person name="Alvare G."/>
            <person name="Fristensky B."/>
            <person name="Chen L."/>
            <person name="Suen T."/>
            <person name="Chen Q."/>
            <person name="Ma K."/>
        </authorList>
    </citation>
    <scope>NUCLEOTIDE SEQUENCE [LARGE SCALE GENOMIC DNA]</scope>
    <source>
        <strain evidence="8 9">DSM 11113</strain>
    </source>
</reference>
<dbReference type="AlphaFoldDB" id="A0A0X1KLW9"/>
<keyword evidence="4 6" id="KW-1133">Transmembrane helix</keyword>
<evidence type="ECO:0000256" key="3">
    <source>
        <dbReference type="ARBA" id="ARBA00022692"/>
    </source>
</evidence>
<dbReference type="OrthoDB" id="103681at2157"/>
<accession>A0A0X1KLW9</accession>
<evidence type="ECO:0000313" key="8">
    <source>
        <dbReference type="EMBL" id="AJC72259.1"/>
    </source>
</evidence>
<keyword evidence="5 6" id="KW-0472">Membrane</keyword>
<dbReference type="PANTHER" id="PTHR33885:SF3">
    <property type="entry name" value="PHAGE SHOCK PROTEIN C"/>
    <property type="match status" value="1"/>
</dbReference>
<dbReference type="Proteomes" id="UP000062043">
    <property type="component" value="Chromosome"/>
</dbReference>
<keyword evidence="9" id="KW-1185">Reference proteome</keyword>
<dbReference type="KEGG" id="tgy:X802_08990"/>
<feature type="transmembrane region" description="Helical" evidence="6">
    <location>
        <begin position="125"/>
        <end position="141"/>
    </location>
</feature>
<comment type="subcellular location">
    <subcellularLocation>
        <location evidence="1">Cell membrane</location>
        <topology evidence="1">Single-pass membrane protein</topology>
    </subcellularLocation>
</comment>
<keyword evidence="3 6" id="KW-0812">Transmembrane</keyword>
<keyword evidence="2" id="KW-1003">Cell membrane</keyword>
<feature type="domain" description="Phage shock protein PspC N-terminal" evidence="7">
    <location>
        <begin position="6"/>
        <end position="64"/>
    </location>
</feature>
<dbReference type="GeneID" id="27135784"/>
<evidence type="ECO:0000256" key="4">
    <source>
        <dbReference type="ARBA" id="ARBA00022989"/>
    </source>
</evidence>
<evidence type="ECO:0000313" key="9">
    <source>
        <dbReference type="Proteomes" id="UP000062043"/>
    </source>
</evidence>
<dbReference type="EMBL" id="CP007140">
    <property type="protein sequence ID" value="AJC72259.1"/>
    <property type="molecule type" value="Genomic_DNA"/>
</dbReference>
<evidence type="ECO:0000256" key="1">
    <source>
        <dbReference type="ARBA" id="ARBA00004162"/>
    </source>
</evidence>
<dbReference type="InterPro" id="IPR052027">
    <property type="entry name" value="PspC"/>
</dbReference>
<dbReference type="STRING" id="1432656.X802_08990"/>
<name>A0A0X1KLW9_9EURY</name>
<evidence type="ECO:0000259" key="7">
    <source>
        <dbReference type="Pfam" id="PF04024"/>
    </source>
</evidence>
<proteinExistence type="predicted"/>
<feature type="transmembrane region" description="Helical" evidence="6">
    <location>
        <begin position="37"/>
        <end position="61"/>
    </location>
</feature>
<dbReference type="RefSeq" id="WP_062374208.1">
    <property type="nucleotide sequence ID" value="NZ_CP007140.1"/>
</dbReference>
<dbReference type="GO" id="GO:0005886">
    <property type="term" value="C:plasma membrane"/>
    <property type="evidence" value="ECO:0007669"/>
    <property type="project" value="UniProtKB-SubCell"/>
</dbReference>
<dbReference type="Pfam" id="PF04024">
    <property type="entry name" value="PspC"/>
    <property type="match status" value="1"/>
</dbReference>
<evidence type="ECO:0000256" key="6">
    <source>
        <dbReference type="SAM" id="Phobius"/>
    </source>
</evidence>
<dbReference type="PATRIC" id="fig|1432656.3.peg.1751"/>
<sequence>MDESTKKLTRSRKNRVFFGVVGGLAEYLNIDPTLLRVILVVLLVFNPFAMILLYFLLALVIPEENREERPLGDRLSELAEETEKRVNEIISSGDTRTLAIILIVLGATLVAKSFLPLIIRPVDETTLLAIVLLIMGAILLVEGD</sequence>
<evidence type="ECO:0000256" key="5">
    <source>
        <dbReference type="ARBA" id="ARBA00023136"/>
    </source>
</evidence>
<feature type="transmembrane region" description="Helical" evidence="6">
    <location>
        <begin position="98"/>
        <end position="119"/>
    </location>
</feature>
<evidence type="ECO:0000256" key="2">
    <source>
        <dbReference type="ARBA" id="ARBA00022475"/>
    </source>
</evidence>
<dbReference type="InterPro" id="IPR007168">
    <property type="entry name" value="Phageshock_PspC_N"/>
</dbReference>
<organism evidence="8 9">
    <name type="scientific">Thermococcus guaymasensis DSM 11113</name>
    <dbReference type="NCBI Taxonomy" id="1432656"/>
    <lineage>
        <taxon>Archaea</taxon>
        <taxon>Methanobacteriati</taxon>
        <taxon>Methanobacteriota</taxon>
        <taxon>Thermococci</taxon>
        <taxon>Thermococcales</taxon>
        <taxon>Thermococcaceae</taxon>
        <taxon>Thermococcus</taxon>
    </lineage>
</organism>
<protein>
    <submittedName>
        <fullName evidence="8">Transcriptional regulator</fullName>
    </submittedName>
</protein>
<dbReference type="PANTHER" id="PTHR33885">
    <property type="entry name" value="PHAGE SHOCK PROTEIN C"/>
    <property type="match status" value="1"/>
</dbReference>